<dbReference type="OMA" id="FANEWIY"/>
<dbReference type="InterPro" id="IPR036397">
    <property type="entry name" value="RNaseH_sf"/>
</dbReference>
<dbReference type="OrthoDB" id="6504721at2759"/>
<reference evidence="2 3" key="1">
    <citation type="submission" date="2013-11" db="EMBL/GenBank/DDBJ databases">
        <title>Genome sequencing of Stegodyphus mimosarum.</title>
        <authorList>
            <person name="Bechsgaard J."/>
        </authorList>
    </citation>
    <scope>NUCLEOTIDE SEQUENCE [LARGE SCALE GENOMIC DNA]</scope>
</reference>
<proteinExistence type="predicted"/>
<dbReference type="STRING" id="407821.A0A087U4B7"/>
<dbReference type="InterPro" id="IPR001584">
    <property type="entry name" value="Integrase_cat-core"/>
</dbReference>
<dbReference type="Pfam" id="PF00665">
    <property type="entry name" value="rve"/>
    <property type="match status" value="1"/>
</dbReference>
<dbReference type="PANTHER" id="PTHR37984">
    <property type="entry name" value="PROTEIN CBG26694"/>
    <property type="match status" value="1"/>
</dbReference>
<dbReference type="GO" id="GO:0015074">
    <property type="term" value="P:DNA integration"/>
    <property type="evidence" value="ECO:0007669"/>
    <property type="project" value="InterPro"/>
</dbReference>
<dbReference type="EMBL" id="KK118086">
    <property type="protein sequence ID" value="KFM72206.1"/>
    <property type="molecule type" value="Genomic_DNA"/>
</dbReference>
<accession>A0A087U4B7</accession>
<dbReference type="FunFam" id="3.30.420.10:FF:000032">
    <property type="entry name" value="Retrovirus-related Pol polyprotein from transposon 297-like Protein"/>
    <property type="match status" value="1"/>
</dbReference>
<dbReference type="PANTHER" id="PTHR37984:SF15">
    <property type="entry name" value="INTEGRASE CATALYTIC DOMAIN-CONTAINING PROTEIN"/>
    <property type="match status" value="1"/>
</dbReference>
<dbReference type="InterPro" id="IPR012337">
    <property type="entry name" value="RNaseH-like_sf"/>
</dbReference>
<evidence type="ECO:0000259" key="1">
    <source>
        <dbReference type="PROSITE" id="PS50994"/>
    </source>
</evidence>
<organism evidence="2 3">
    <name type="scientific">Stegodyphus mimosarum</name>
    <name type="common">African social velvet spider</name>
    <dbReference type="NCBI Taxonomy" id="407821"/>
    <lineage>
        <taxon>Eukaryota</taxon>
        <taxon>Metazoa</taxon>
        <taxon>Ecdysozoa</taxon>
        <taxon>Arthropoda</taxon>
        <taxon>Chelicerata</taxon>
        <taxon>Arachnida</taxon>
        <taxon>Araneae</taxon>
        <taxon>Araneomorphae</taxon>
        <taxon>Entelegynae</taxon>
        <taxon>Eresoidea</taxon>
        <taxon>Eresidae</taxon>
        <taxon>Stegodyphus</taxon>
    </lineage>
</organism>
<evidence type="ECO:0000313" key="2">
    <source>
        <dbReference type="EMBL" id="KFM72206.1"/>
    </source>
</evidence>
<keyword evidence="3" id="KW-1185">Reference proteome</keyword>
<dbReference type="SUPFAM" id="SSF53098">
    <property type="entry name" value="Ribonuclease H-like"/>
    <property type="match status" value="1"/>
</dbReference>
<dbReference type="PROSITE" id="PS50994">
    <property type="entry name" value="INTEGRASE"/>
    <property type="match status" value="1"/>
</dbReference>
<gene>
    <name evidence="2" type="ORF">X975_10834</name>
</gene>
<protein>
    <submittedName>
        <fullName evidence="2">Retrovirus-related Pol polyprotein from transposon 412</fullName>
    </submittedName>
</protein>
<dbReference type="Proteomes" id="UP000054359">
    <property type="component" value="Unassembled WGS sequence"/>
</dbReference>
<name>A0A087U4B7_STEMI</name>
<dbReference type="InterPro" id="IPR050951">
    <property type="entry name" value="Retrovirus_Pol_polyprotein"/>
</dbReference>
<dbReference type="Gene3D" id="3.30.420.10">
    <property type="entry name" value="Ribonuclease H-like superfamily/Ribonuclease H"/>
    <property type="match status" value="1"/>
</dbReference>
<sequence length="240" mass="27083">MMCKSGGNLAKRVQVGKDRRNAAEGSLQRYNAGAPIERIAFDILGLLPRTGDGNKCILVVTDYFTKWPEAYTIPDQEAVTVADMMIQRWISRSRVPLQLHSHQARNFTSAVIKEVCKLLGIDKTQTTPLHRQSDGTAERFNRTILNNLSLVVSRNKQDWDKKLPLFLPAYRSAIHETTGYSSSQMLFGRDIRLPCDLLFGRPPDAPSTPEECIQDLQARCTKPSMSFARTIVHKAAHMIW</sequence>
<dbReference type="AlphaFoldDB" id="A0A087U4B7"/>
<feature type="non-terminal residue" evidence="2">
    <location>
        <position position="240"/>
    </location>
</feature>
<dbReference type="GO" id="GO:0003676">
    <property type="term" value="F:nucleic acid binding"/>
    <property type="evidence" value="ECO:0007669"/>
    <property type="project" value="InterPro"/>
</dbReference>
<feature type="domain" description="Integrase catalytic" evidence="1">
    <location>
        <begin position="31"/>
        <end position="190"/>
    </location>
</feature>
<evidence type="ECO:0000313" key="3">
    <source>
        <dbReference type="Proteomes" id="UP000054359"/>
    </source>
</evidence>